<dbReference type="AlphaFoldDB" id="A0A0U1PQK7"/>
<comment type="caution">
    <text evidence="1">The sequence shown here is derived from an EMBL/GenBank/DDBJ whole genome shotgun (WGS) entry which is preliminary data.</text>
</comment>
<dbReference type="EMBL" id="JQGJ02000009">
    <property type="protein sequence ID" value="KKK07914.1"/>
    <property type="molecule type" value="Genomic_DNA"/>
</dbReference>
<name>A0A0U1PQK7_9PSED</name>
<sequence length="264" mass="30408">MLREVERRWPDYTEVPYGLYPFPDPETVFVPEHAELIEHLQPFFSIDLSVVNPEWSGYLTMLGPMEPSEHHFVGQATEDTWWHSPLVHTNWIGFKVEQGQYRLMGDPRYFFLHPDNQYLADPYVEARANLLEMYADQKTAYEAAKKLYRNSGRLFFPSALVDGVPLYDVEQMTFVEQIGGVADYSKFPVSSLSLGYAERQENGVTAGYPCSPAGHPFHHVASVPAHHYQSWGADLIMMFYEPVAQLVLFTFYWEPCEDEGYTGD</sequence>
<protein>
    <submittedName>
        <fullName evidence="1">Uncharacterized protein</fullName>
    </submittedName>
</protein>
<evidence type="ECO:0000313" key="2">
    <source>
        <dbReference type="Proteomes" id="UP000030949"/>
    </source>
</evidence>
<dbReference type="OrthoDB" id="4428523at2"/>
<organism evidence="1 2">
    <name type="scientific">Pseudomonas frederiksbergensis</name>
    <dbReference type="NCBI Taxonomy" id="104087"/>
    <lineage>
        <taxon>Bacteria</taxon>
        <taxon>Pseudomonadati</taxon>
        <taxon>Pseudomonadota</taxon>
        <taxon>Gammaproteobacteria</taxon>
        <taxon>Pseudomonadales</taxon>
        <taxon>Pseudomonadaceae</taxon>
        <taxon>Pseudomonas</taxon>
    </lineage>
</organism>
<dbReference type="Proteomes" id="UP000030949">
    <property type="component" value="Unassembled WGS sequence"/>
</dbReference>
<accession>A0A0U1PQK7</accession>
<reference evidence="1 2" key="1">
    <citation type="submission" date="2015-03" db="EMBL/GenBank/DDBJ databases">
        <title>Pseudomonas frederiksbergensis hydrocarbon degrader.</title>
        <authorList>
            <person name="Brown L.M."/>
            <person name="Ruiz O.N."/>
            <person name="Mueller S."/>
            <person name="Gunasekera T.S."/>
        </authorList>
    </citation>
    <scope>NUCLEOTIDE SEQUENCE [LARGE SCALE GENOMIC DNA]</scope>
    <source>
        <strain evidence="1 2">SI8</strain>
    </source>
</reference>
<evidence type="ECO:0000313" key="1">
    <source>
        <dbReference type="EMBL" id="KKK07914.1"/>
    </source>
</evidence>
<gene>
    <name evidence="1" type="ORF">JZ00_30850</name>
</gene>
<proteinExistence type="predicted"/>